<keyword evidence="9 11" id="KW-0808">Transferase</keyword>
<evidence type="ECO:0000313" key="14">
    <source>
        <dbReference type="Proteomes" id="UP001501803"/>
    </source>
</evidence>
<sequence length="188" mass="19465">MVNSPETSSAPAASTRTAADEVNALLASYPDFPQDGILFRDLNPVFANAQAFKSIIDALVTRFSGTFDAVAGIEARGFLLAAAIGYAADAAVLAVRKGGKLPGTVLTEEYDLEYGSARLELEVGQLPAGSRVLIVDDVLATGGTIAATARLIERAGYVLTGVGVVLELAELDGRSRLGDADVHTIVSV</sequence>
<evidence type="ECO:0000256" key="1">
    <source>
        <dbReference type="ARBA" id="ARBA00000868"/>
    </source>
</evidence>
<evidence type="ECO:0000256" key="11">
    <source>
        <dbReference type="HAMAP-Rule" id="MF_00004"/>
    </source>
</evidence>
<comment type="subcellular location">
    <subcellularLocation>
        <location evidence="3 11">Cytoplasm</location>
    </subcellularLocation>
</comment>
<keyword evidence="7 11" id="KW-0963">Cytoplasm</keyword>
<evidence type="ECO:0000256" key="4">
    <source>
        <dbReference type="ARBA" id="ARBA00004659"/>
    </source>
</evidence>
<reference evidence="14" key="1">
    <citation type="journal article" date="2019" name="Int. J. Syst. Evol. Microbiol.">
        <title>The Global Catalogue of Microorganisms (GCM) 10K type strain sequencing project: providing services to taxonomists for standard genome sequencing and annotation.</title>
        <authorList>
            <consortium name="The Broad Institute Genomics Platform"/>
            <consortium name="The Broad Institute Genome Sequencing Center for Infectious Disease"/>
            <person name="Wu L."/>
            <person name="Ma J."/>
        </authorList>
    </citation>
    <scope>NUCLEOTIDE SEQUENCE [LARGE SCALE GENOMIC DNA]</scope>
    <source>
        <strain evidence="14">JCM 17021</strain>
    </source>
</reference>
<dbReference type="Proteomes" id="UP001501803">
    <property type="component" value="Unassembled WGS sequence"/>
</dbReference>
<dbReference type="InterPro" id="IPR000836">
    <property type="entry name" value="PRTase_dom"/>
</dbReference>
<keyword evidence="14" id="KW-1185">Reference proteome</keyword>
<dbReference type="InterPro" id="IPR005764">
    <property type="entry name" value="Ade_phspho_trans"/>
</dbReference>
<gene>
    <name evidence="11" type="primary">apt</name>
    <name evidence="13" type="ORF">GCM10022381_04780</name>
</gene>
<evidence type="ECO:0000256" key="8">
    <source>
        <dbReference type="ARBA" id="ARBA00022676"/>
    </source>
</evidence>
<evidence type="ECO:0000256" key="3">
    <source>
        <dbReference type="ARBA" id="ARBA00004496"/>
    </source>
</evidence>
<dbReference type="EMBL" id="BAABCN010000002">
    <property type="protein sequence ID" value="GAA3863893.1"/>
    <property type="molecule type" value="Genomic_DNA"/>
</dbReference>
<protein>
    <recommendedName>
        <fullName evidence="6 11">Adenine phosphoribosyltransferase</fullName>
        <shortName evidence="11">APRT</shortName>
        <ecNumber evidence="6 11">2.4.2.7</ecNumber>
    </recommendedName>
</protein>
<evidence type="ECO:0000256" key="5">
    <source>
        <dbReference type="ARBA" id="ARBA00008391"/>
    </source>
</evidence>
<dbReference type="CDD" id="cd06223">
    <property type="entry name" value="PRTases_typeI"/>
    <property type="match status" value="1"/>
</dbReference>
<name>A0ABP7K427_9MICO</name>
<comment type="caution">
    <text evidence="13">The sequence shown here is derived from an EMBL/GenBank/DDBJ whole genome shotgun (WGS) entry which is preliminary data.</text>
</comment>
<keyword evidence="10 11" id="KW-0660">Purine salvage</keyword>
<evidence type="ECO:0000259" key="12">
    <source>
        <dbReference type="Pfam" id="PF00156"/>
    </source>
</evidence>
<feature type="domain" description="Phosphoribosyltransferase" evidence="12">
    <location>
        <begin position="51"/>
        <end position="158"/>
    </location>
</feature>
<dbReference type="InterPro" id="IPR029057">
    <property type="entry name" value="PRTase-like"/>
</dbReference>
<dbReference type="InterPro" id="IPR050054">
    <property type="entry name" value="UPRTase/APRTase"/>
</dbReference>
<dbReference type="HAMAP" id="MF_00004">
    <property type="entry name" value="Aden_phosphoribosyltr"/>
    <property type="match status" value="1"/>
</dbReference>
<keyword evidence="8 11" id="KW-0328">Glycosyltransferase</keyword>
<dbReference type="EC" id="2.4.2.7" evidence="6 11"/>
<dbReference type="GO" id="GO:0016757">
    <property type="term" value="F:glycosyltransferase activity"/>
    <property type="evidence" value="ECO:0007669"/>
    <property type="project" value="UniProtKB-KW"/>
</dbReference>
<evidence type="ECO:0000256" key="10">
    <source>
        <dbReference type="ARBA" id="ARBA00022726"/>
    </source>
</evidence>
<dbReference type="PANTHER" id="PTHR32315">
    <property type="entry name" value="ADENINE PHOSPHORIBOSYLTRANSFERASE"/>
    <property type="match status" value="1"/>
</dbReference>
<comment type="subunit">
    <text evidence="11">Homodimer.</text>
</comment>
<evidence type="ECO:0000313" key="13">
    <source>
        <dbReference type="EMBL" id="GAA3863893.1"/>
    </source>
</evidence>
<evidence type="ECO:0000256" key="2">
    <source>
        <dbReference type="ARBA" id="ARBA00003968"/>
    </source>
</evidence>
<dbReference type="Pfam" id="PF00156">
    <property type="entry name" value="Pribosyltran"/>
    <property type="match status" value="1"/>
</dbReference>
<dbReference type="SUPFAM" id="SSF53271">
    <property type="entry name" value="PRTase-like"/>
    <property type="match status" value="1"/>
</dbReference>
<proteinExistence type="inferred from homology"/>
<comment type="similarity">
    <text evidence="5 11">Belongs to the purine/pyrimidine phosphoribosyltransferase family.</text>
</comment>
<comment type="catalytic activity">
    <reaction evidence="1 11">
        <text>AMP + diphosphate = 5-phospho-alpha-D-ribose 1-diphosphate + adenine</text>
        <dbReference type="Rhea" id="RHEA:16609"/>
        <dbReference type="ChEBI" id="CHEBI:16708"/>
        <dbReference type="ChEBI" id="CHEBI:33019"/>
        <dbReference type="ChEBI" id="CHEBI:58017"/>
        <dbReference type="ChEBI" id="CHEBI:456215"/>
        <dbReference type="EC" id="2.4.2.7"/>
    </reaction>
</comment>
<dbReference type="NCBIfam" id="NF002636">
    <property type="entry name" value="PRK02304.1-5"/>
    <property type="match status" value="1"/>
</dbReference>
<dbReference type="PANTHER" id="PTHR32315:SF3">
    <property type="entry name" value="ADENINE PHOSPHORIBOSYLTRANSFERASE"/>
    <property type="match status" value="1"/>
</dbReference>
<comment type="function">
    <text evidence="2 11">Catalyzes a salvage reaction resulting in the formation of AMP, that is energically less costly than de novo synthesis.</text>
</comment>
<evidence type="ECO:0000256" key="9">
    <source>
        <dbReference type="ARBA" id="ARBA00022679"/>
    </source>
</evidence>
<dbReference type="Gene3D" id="3.40.50.2020">
    <property type="match status" value="1"/>
</dbReference>
<evidence type="ECO:0000256" key="7">
    <source>
        <dbReference type="ARBA" id="ARBA00022490"/>
    </source>
</evidence>
<evidence type="ECO:0000256" key="6">
    <source>
        <dbReference type="ARBA" id="ARBA00011893"/>
    </source>
</evidence>
<accession>A0ABP7K427</accession>
<comment type="pathway">
    <text evidence="4 11">Purine metabolism; AMP biosynthesis via salvage pathway; AMP from adenine: step 1/1.</text>
</comment>
<organism evidence="13 14">
    <name type="scientific">Leifsonia kafniensis</name>
    <dbReference type="NCBI Taxonomy" id="475957"/>
    <lineage>
        <taxon>Bacteria</taxon>
        <taxon>Bacillati</taxon>
        <taxon>Actinomycetota</taxon>
        <taxon>Actinomycetes</taxon>
        <taxon>Micrococcales</taxon>
        <taxon>Microbacteriaceae</taxon>
        <taxon>Leifsonia</taxon>
    </lineage>
</organism>
<dbReference type="NCBIfam" id="NF002634">
    <property type="entry name" value="PRK02304.1-3"/>
    <property type="match status" value="1"/>
</dbReference>